<sequence length="515" mass="56964">MANESKRDSISVVLFPSDALYKEFAPLILEWTKEGLLGSFLAVTPSMVVQKVDEPLSIFVEKLGLNADEDFVPYSLDAFDELAQREYSVVRIVGFHMLRTGHKVDVKQGKLYEEVMDYLVKSLPMVSAGTVEGQEGTRVLRINLVVAPTKLHSGGFEPAFNGPWNMHVIASPEDRRTPWTADSLVRDDEKFTRFGLMHLATTAGIWNGLKVSPFELVNFEDAKKGNFWLSRIFVNAILTDGLSRRVAAKVVDGISSSSTDIYDSKLGIAIPGTELISDDLVDQFIEGMVAQVFSIEGGVLGFSRPAPDAPPPQESWYEWTQIKSFLIFSWDKLKVIPWWMWVFIRRGIGRKMTATFQGNEGLAQVGINQNDPMDSRDRILANKLVDILSVQSAARNSLSAPLRGNSAKTTPKLWASIRRLVFGMLDGSDLNEFGIEPKEGRVPVFARTGQIIANPAETVSVPEILHARLGASEIRLAEASGSGAMARKLSEGVTATRRRIETIENELAQMQGGNF</sequence>
<reference evidence="1" key="1">
    <citation type="submission" date="2020-05" db="EMBL/GenBank/DDBJ databases">
        <authorList>
            <person name="Chiriac C."/>
            <person name="Salcher M."/>
            <person name="Ghai R."/>
            <person name="Kavagutti S V."/>
        </authorList>
    </citation>
    <scope>NUCLEOTIDE SEQUENCE</scope>
</reference>
<protein>
    <submittedName>
        <fullName evidence="1">Unannotated protein</fullName>
    </submittedName>
</protein>
<gene>
    <name evidence="1" type="ORF">UFOPK3775_00041</name>
</gene>
<organism evidence="1">
    <name type="scientific">freshwater metagenome</name>
    <dbReference type="NCBI Taxonomy" id="449393"/>
    <lineage>
        <taxon>unclassified sequences</taxon>
        <taxon>metagenomes</taxon>
        <taxon>ecological metagenomes</taxon>
    </lineage>
</organism>
<dbReference type="EMBL" id="CAESAK010000003">
    <property type="protein sequence ID" value="CAB4329649.1"/>
    <property type="molecule type" value="Genomic_DNA"/>
</dbReference>
<proteinExistence type="predicted"/>
<name>A0A6J5YP01_9ZZZZ</name>
<dbReference type="AlphaFoldDB" id="A0A6J5YP01"/>
<accession>A0A6J5YP01</accession>
<evidence type="ECO:0000313" key="1">
    <source>
        <dbReference type="EMBL" id="CAB4329649.1"/>
    </source>
</evidence>